<evidence type="ECO:0000313" key="4">
    <source>
        <dbReference type="Proteomes" id="UP000198781"/>
    </source>
</evidence>
<dbReference type="OrthoDB" id="5645662at2"/>
<feature type="transmembrane region" description="Helical" evidence="1">
    <location>
        <begin position="320"/>
        <end position="344"/>
    </location>
</feature>
<protein>
    <submittedName>
        <fullName evidence="3">TraG-like protein, N-terminal region</fullName>
    </submittedName>
</protein>
<keyword evidence="4" id="KW-1185">Reference proteome</keyword>
<sequence>MVSRNGGTGSGYDAAMKDASDGTMSTAGNLSQVPAWWFSTMAISSGINRAVRAGVRSSDRQIRMVEDMARNATIQDPRVLNAIQRFYSECFIPARSRYLAAASGALSPTGQSLVAVDNKEYGPTDVDWIGSQLFRTEPGYYADMRSYNPVPDFPVDFSRDIDYYNPASGIAPPHSGVVNPEWGRPTCKQWWEDGTHGVREKMVGHAGSFGKLVEVAGTAMNWSSMDQAKDAFARLAQKRANPQFVDPDRIMGTDYDTVTSFSRTVVGAATVLGVGWEATLASLSMQPLITGLPMIQALVLMSIYMFLPLITFLSGYDLRVLFYGAVAIFTVKLWATMWFIAQWIDARLIDAMYPGAQGNIFVQEISQLAGSMASSGYKRMILNILMMALFIGLPMVWTGMMSWVGINLGQQLGDFMKNADGLARNSAGKTVGPVKAVGKGITKL</sequence>
<dbReference type="AlphaFoldDB" id="A0A1G7EKZ8"/>
<proteinExistence type="predicted"/>
<dbReference type="STRING" id="187868.SAMN05192589_12360"/>
<keyword evidence="1" id="KW-1133">Transmembrane helix</keyword>
<dbReference type="InterPro" id="IPR012931">
    <property type="entry name" value="TraG_N_Proteobacteria"/>
</dbReference>
<dbReference type="Pfam" id="PF07916">
    <property type="entry name" value="TraG_N"/>
    <property type="match status" value="1"/>
</dbReference>
<feature type="domain" description="TraG N-terminal Proteobacteria" evidence="2">
    <location>
        <begin position="25"/>
        <end position="420"/>
    </location>
</feature>
<dbReference type="RefSeq" id="WP_139160499.1">
    <property type="nucleotide sequence ID" value="NZ_FMZC01000023.1"/>
</dbReference>
<feature type="transmembrane region" description="Helical" evidence="1">
    <location>
        <begin position="380"/>
        <end position="406"/>
    </location>
</feature>
<keyword evidence="1" id="KW-0812">Transmembrane</keyword>
<dbReference type="Proteomes" id="UP000198781">
    <property type="component" value="Unassembled WGS sequence"/>
</dbReference>
<feature type="transmembrane region" description="Helical" evidence="1">
    <location>
        <begin position="294"/>
        <end position="313"/>
    </location>
</feature>
<dbReference type="EMBL" id="FMZC01000023">
    <property type="protein sequence ID" value="SDE64339.1"/>
    <property type="molecule type" value="Genomic_DNA"/>
</dbReference>
<organism evidence="3 4">
    <name type="scientific">Paracidovorax valerianellae</name>
    <dbReference type="NCBI Taxonomy" id="187868"/>
    <lineage>
        <taxon>Bacteria</taxon>
        <taxon>Pseudomonadati</taxon>
        <taxon>Pseudomonadota</taxon>
        <taxon>Betaproteobacteria</taxon>
        <taxon>Burkholderiales</taxon>
        <taxon>Comamonadaceae</taxon>
        <taxon>Paracidovorax</taxon>
    </lineage>
</organism>
<accession>A0A1G7EKZ8</accession>
<evidence type="ECO:0000259" key="2">
    <source>
        <dbReference type="Pfam" id="PF07916"/>
    </source>
</evidence>
<keyword evidence="1" id="KW-0472">Membrane</keyword>
<reference evidence="3 4" key="1">
    <citation type="submission" date="2016-10" db="EMBL/GenBank/DDBJ databases">
        <authorList>
            <person name="de Groot N.N."/>
        </authorList>
    </citation>
    <scope>NUCLEOTIDE SEQUENCE [LARGE SCALE GENOMIC DNA]</scope>
    <source>
        <strain evidence="3 4">DSM 16619</strain>
    </source>
</reference>
<name>A0A1G7EKZ8_9BURK</name>
<evidence type="ECO:0000256" key="1">
    <source>
        <dbReference type="SAM" id="Phobius"/>
    </source>
</evidence>
<evidence type="ECO:0000313" key="3">
    <source>
        <dbReference type="EMBL" id="SDE64339.1"/>
    </source>
</evidence>
<gene>
    <name evidence="3" type="ORF">SAMN05192589_12360</name>
</gene>